<dbReference type="InterPro" id="IPR057031">
    <property type="entry name" value="SFR19-like_C"/>
</dbReference>
<dbReference type="Pfam" id="PF23030">
    <property type="entry name" value="SCAF11-like_C"/>
    <property type="match status" value="1"/>
</dbReference>
<feature type="compositionally biased region" description="Basic and acidic residues" evidence="1">
    <location>
        <begin position="90"/>
        <end position="99"/>
    </location>
</feature>
<dbReference type="PANTHER" id="PTHR12618">
    <property type="entry name" value="PHD AND RING FINGER DOMAIN-CONTAINING PROTEIN 1"/>
    <property type="match status" value="1"/>
</dbReference>
<feature type="non-terminal residue" evidence="3">
    <location>
        <position position="1"/>
    </location>
</feature>
<reference evidence="3" key="1">
    <citation type="journal article" date="2014" name="Insect Biochem. Mol. Biol.">
        <title>An insight into the sialome of the frog biting fly, Corethrella appendiculata.</title>
        <authorList>
            <person name="Ribeiro J.M.C."/>
            <person name="Chagas A.C."/>
            <person name="Pham V.M."/>
            <person name="Lounibos L.P."/>
            <person name="Calvo E."/>
        </authorList>
    </citation>
    <scope>NUCLEOTIDE SEQUENCE</scope>
    <source>
        <tissue evidence="3">Salivary glands</tissue>
    </source>
</reference>
<feature type="region of interest" description="Disordered" evidence="1">
    <location>
        <begin position="1"/>
        <end position="100"/>
    </location>
</feature>
<dbReference type="EMBL" id="GANO01004996">
    <property type="protein sequence ID" value="JAB54875.1"/>
    <property type="molecule type" value="mRNA"/>
</dbReference>
<feature type="region of interest" description="Disordered" evidence="1">
    <location>
        <begin position="447"/>
        <end position="519"/>
    </location>
</feature>
<organism evidence="3">
    <name type="scientific">Corethrella appendiculata</name>
    <dbReference type="NCBI Taxonomy" id="1370023"/>
    <lineage>
        <taxon>Eukaryota</taxon>
        <taxon>Metazoa</taxon>
        <taxon>Ecdysozoa</taxon>
        <taxon>Arthropoda</taxon>
        <taxon>Hexapoda</taxon>
        <taxon>Insecta</taxon>
        <taxon>Pterygota</taxon>
        <taxon>Neoptera</taxon>
        <taxon>Endopterygota</taxon>
        <taxon>Diptera</taxon>
        <taxon>Nematocera</taxon>
        <taxon>Culicoidea</taxon>
        <taxon>Chaoboridae</taxon>
        <taxon>Corethrella</taxon>
    </lineage>
</organism>
<proteinExistence type="evidence at transcript level"/>
<feature type="compositionally biased region" description="Polar residues" evidence="1">
    <location>
        <begin position="482"/>
        <end position="504"/>
    </location>
</feature>
<feature type="compositionally biased region" description="Basic residues" evidence="1">
    <location>
        <begin position="150"/>
        <end position="167"/>
    </location>
</feature>
<accession>U5ES31</accession>
<evidence type="ECO:0000259" key="2">
    <source>
        <dbReference type="Pfam" id="PF23030"/>
    </source>
</evidence>
<feature type="compositionally biased region" description="Basic residues" evidence="1">
    <location>
        <begin position="44"/>
        <end position="62"/>
    </location>
</feature>
<evidence type="ECO:0000313" key="3">
    <source>
        <dbReference type="EMBL" id="JAB54875.1"/>
    </source>
</evidence>
<dbReference type="AlphaFoldDB" id="U5ES31"/>
<feature type="compositionally biased region" description="Polar residues" evidence="1">
    <location>
        <begin position="1"/>
        <end position="11"/>
    </location>
</feature>
<name>U5ES31_9DIPT</name>
<feature type="domain" description="SFR19-like C-terminal" evidence="2">
    <location>
        <begin position="591"/>
        <end position="669"/>
    </location>
</feature>
<feature type="region of interest" description="Disordered" evidence="1">
    <location>
        <begin position="123"/>
        <end position="198"/>
    </location>
</feature>
<dbReference type="PANTHER" id="PTHR12618:SF20">
    <property type="entry name" value="PHD AND RING FINGER DOMAIN-CONTAINING PROTEIN 1"/>
    <property type="match status" value="1"/>
</dbReference>
<feature type="compositionally biased region" description="Polar residues" evidence="1">
    <location>
        <begin position="277"/>
        <end position="286"/>
    </location>
</feature>
<feature type="compositionally biased region" description="Basic residues" evidence="1">
    <location>
        <begin position="453"/>
        <end position="467"/>
    </location>
</feature>
<protein>
    <submittedName>
        <fullName evidence="3">Putative nucleus</fullName>
    </submittedName>
</protein>
<feature type="compositionally biased region" description="Basic residues" evidence="1">
    <location>
        <begin position="71"/>
        <end position="89"/>
    </location>
</feature>
<dbReference type="InterPro" id="IPR047157">
    <property type="entry name" value="PHRF1/Atg35"/>
</dbReference>
<feature type="region of interest" description="Disordered" evidence="1">
    <location>
        <begin position="277"/>
        <end position="302"/>
    </location>
</feature>
<evidence type="ECO:0000256" key="1">
    <source>
        <dbReference type="SAM" id="MobiDB-lite"/>
    </source>
</evidence>
<sequence length="703" mass="78307">TSKYQKPSISPSRVEEELSDISSNSECFDNNEKECNDDDDVTIRRHHKSAKSKKRKKSKKHKLEVTTVSRQTRRHSSKTKKVKKHKQKHEHGGFAEHDQSATQLSKEIFASGDNILVSVSFANKKSKNNSENTAMETAPDVGNHGNTGTHKTKEKKSKRKRKSRVRREKLDANDSDTLYGAEELSETEEKMKKSAKAKHRKLDTKPIAVIDLENENELPISPKDIIVLSDEENTGGVKANKLKKLLELNNKLANISSSAAAASAAAAAAKKQNESLATEQMISSSGCGPKTPPDIPQTTLTKPSKFSLNLKSKSNLVKTNNLFRKDVNDNGEHCDIITNSSSVAAINNSKIGPNTPPEVYDPFEPTKSVTSTPTSENNRHLMQHQSNSQQIIELNCSGGGNLSMGIGATAASVASTSIDINSTKSEKSSNPYDDSVLDIHTMSPYEKIESPRPHHKHHHRHHHHRQSSKQQSISPMKAVKKTPTQPIVTSSTSASKTNFDNTLTDIDEGDISPYSPRSSDFDELFEPPQELTVANLKKAYGNDNDTLYGCLRKPYRKFYYEPNEMKPLNQQNPQPAKDIDIDDIPDSAVDLQVKEKMMKKFHRQERIVEEVKLVLKPYFNKKQLTKDEYKDILRRAVPKICHSRTGEINPVRISMLINAYVKKAIGKRKPPIIGGTNSNNNINNNNNAVSSMTVTSTVPTLLQ</sequence>